<reference evidence="4 5" key="1">
    <citation type="submission" date="2017-06" db="EMBL/GenBank/DDBJ databases">
        <title>Ant-infecting Ophiocordyceps genomes reveal a high diversity of potential behavioral manipulation genes and a possible major role for enterotoxins.</title>
        <authorList>
            <person name="De Bekker C."/>
            <person name="Evans H.C."/>
            <person name="Brachmann A."/>
            <person name="Hughes D.P."/>
        </authorList>
    </citation>
    <scope>NUCLEOTIDE SEQUENCE [LARGE SCALE GENOMIC DNA]</scope>
    <source>
        <strain evidence="4 5">Map64</strain>
    </source>
</reference>
<dbReference type="Proteomes" id="UP000226192">
    <property type="component" value="Unassembled WGS sequence"/>
</dbReference>
<dbReference type="Pfam" id="PF11807">
    <property type="entry name" value="UstYa"/>
    <property type="match status" value="1"/>
</dbReference>
<organism evidence="4 5">
    <name type="scientific">Ophiocordyceps australis</name>
    <dbReference type="NCBI Taxonomy" id="1399860"/>
    <lineage>
        <taxon>Eukaryota</taxon>
        <taxon>Fungi</taxon>
        <taxon>Dikarya</taxon>
        <taxon>Ascomycota</taxon>
        <taxon>Pezizomycotina</taxon>
        <taxon>Sordariomycetes</taxon>
        <taxon>Hypocreomycetidae</taxon>
        <taxon>Hypocreales</taxon>
        <taxon>Ophiocordycipitaceae</taxon>
        <taxon>Ophiocordyceps</taxon>
    </lineage>
</organism>
<feature type="transmembrane region" description="Helical" evidence="3">
    <location>
        <begin position="44"/>
        <end position="66"/>
    </location>
</feature>
<evidence type="ECO:0000256" key="1">
    <source>
        <dbReference type="ARBA" id="ARBA00035112"/>
    </source>
</evidence>
<evidence type="ECO:0008006" key="6">
    <source>
        <dbReference type="Google" id="ProtNLM"/>
    </source>
</evidence>
<feature type="compositionally biased region" description="Polar residues" evidence="2">
    <location>
        <begin position="10"/>
        <end position="19"/>
    </location>
</feature>
<feature type="region of interest" description="Disordered" evidence="2">
    <location>
        <begin position="1"/>
        <end position="29"/>
    </location>
</feature>
<dbReference type="AlphaFoldDB" id="A0A2C5Y9F0"/>
<keyword evidence="3" id="KW-0812">Transmembrane</keyword>
<accession>A0A2C5Y9F0</accession>
<dbReference type="STRING" id="1399860.A0A2C5Y9F0"/>
<feature type="compositionally biased region" description="Basic and acidic residues" evidence="2">
    <location>
        <begin position="20"/>
        <end position="29"/>
    </location>
</feature>
<protein>
    <recommendedName>
        <fullName evidence="6">Cyclochlorotine biosynthesis protein O</fullName>
    </recommendedName>
</protein>
<evidence type="ECO:0000256" key="2">
    <source>
        <dbReference type="SAM" id="MobiDB-lite"/>
    </source>
</evidence>
<dbReference type="InterPro" id="IPR021765">
    <property type="entry name" value="UstYa-like"/>
</dbReference>
<proteinExistence type="inferred from homology"/>
<gene>
    <name evidence="4" type="ORF">CDD81_5792</name>
</gene>
<evidence type="ECO:0000313" key="4">
    <source>
        <dbReference type="EMBL" id="PHH63511.1"/>
    </source>
</evidence>
<evidence type="ECO:0000313" key="5">
    <source>
        <dbReference type="Proteomes" id="UP000226192"/>
    </source>
</evidence>
<dbReference type="GO" id="GO:0043386">
    <property type="term" value="P:mycotoxin biosynthetic process"/>
    <property type="evidence" value="ECO:0007669"/>
    <property type="project" value="InterPro"/>
</dbReference>
<comment type="similarity">
    <text evidence="1">Belongs to the ustYa family.</text>
</comment>
<dbReference type="PANTHER" id="PTHR33365">
    <property type="entry name" value="YALI0B05434P"/>
    <property type="match status" value="1"/>
</dbReference>
<keyword evidence="3" id="KW-1133">Transmembrane helix</keyword>
<name>A0A2C5Y9F0_9HYPO</name>
<sequence>MPQSLELASDSDTLLSQERGSSESNEKPRLASFPLNKRRSWTSILTPLIIHLGLAAVYSTLFFAYWDFRSAAPVNRNKPGLKAYSPAWEAIEWEPRLFHNQIERSNPFKGPPRPELDEAWNKLLGPTAVKVSKETLDKINRTSVPLLDGSGYMAALDVYHQLHCLRYVRRYLHKDYYNMTEEKNLGQHIGKSTLSA</sequence>
<dbReference type="PANTHER" id="PTHR33365:SF7">
    <property type="entry name" value="TAT PATHWAY SIGNAL SEQUENCE"/>
    <property type="match status" value="1"/>
</dbReference>
<keyword evidence="5" id="KW-1185">Reference proteome</keyword>
<dbReference type="EMBL" id="NJET01000048">
    <property type="protein sequence ID" value="PHH63511.1"/>
    <property type="molecule type" value="Genomic_DNA"/>
</dbReference>
<evidence type="ECO:0000256" key="3">
    <source>
        <dbReference type="SAM" id="Phobius"/>
    </source>
</evidence>
<comment type="caution">
    <text evidence="4">The sequence shown here is derived from an EMBL/GenBank/DDBJ whole genome shotgun (WGS) entry which is preliminary data.</text>
</comment>
<dbReference type="OrthoDB" id="4906116at2759"/>
<keyword evidence="3" id="KW-0472">Membrane</keyword>